<reference evidence="2 3" key="1">
    <citation type="submission" date="2016-09" db="EMBL/GenBank/DDBJ databases">
        <title>Extensive genetic diversity and differential bi-allelic expression allows diatom success in the polar Southern Ocean.</title>
        <authorList>
            <consortium name="DOE Joint Genome Institute"/>
            <person name="Mock T."/>
            <person name="Otillar R.P."/>
            <person name="Strauss J."/>
            <person name="Dupont C."/>
            <person name="Frickenhaus S."/>
            <person name="Maumus F."/>
            <person name="Mcmullan M."/>
            <person name="Sanges R."/>
            <person name="Schmutz J."/>
            <person name="Toseland A."/>
            <person name="Valas R."/>
            <person name="Veluchamy A."/>
            <person name="Ward B.J."/>
            <person name="Allen A."/>
            <person name="Barry K."/>
            <person name="Falciatore A."/>
            <person name="Ferrante M."/>
            <person name="Fortunato A.E."/>
            <person name="Gloeckner G."/>
            <person name="Gruber A."/>
            <person name="Hipkin R."/>
            <person name="Janech M."/>
            <person name="Kroth P."/>
            <person name="Leese F."/>
            <person name="Lindquist E."/>
            <person name="Lyon B.R."/>
            <person name="Martin J."/>
            <person name="Mayer C."/>
            <person name="Parker M."/>
            <person name="Quesneville H."/>
            <person name="Raymond J."/>
            <person name="Uhlig C."/>
            <person name="Valentin K.U."/>
            <person name="Worden A.Z."/>
            <person name="Armbrust E.V."/>
            <person name="Bowler C."/>
            <person name="Green B."/>
            <person name="Moulton V."/>
            <person name="Van Oosterhout C."/>
            <person name="Grigoriev I."/>
        </authorList>
    </citation>
    <scope>NUCLEOTIDE SEQUENCE [LARGE SCALE GENOMIC DNA]</scope>
    <source>
        <strain evidence="2 3">CCMP1102</strain>
    </source>
</reference>
<accession>A0A1E7F281</accession>
<dbReference type="SUPFAM" id="SSF52047">
    <property type="entry name" value="RNI-like"/>
    <property type="match status" value="1"/>
</dbReference>
<feature type="compositionally biased region" description="Acidic residues" evidence="1">
    <location>
        <begin position="208"/>
        <end position="220"/>
    </location>
</feature>
<dbReference type="OrthoDB" id="55638at2759"/>
<dbReference type="EMBL" id="KV784365">
    <property type="protein sequence ID" value="OEU12239.1"/>
    <property type="molecule type" value="Genomic_DNA"/>
</dbReference>
<feature type="compositionally biased region" description="Basic residues" evidence="1">
    <location>
        <begin position="260"/>
        <end position="274"/>
    </location>
</feature>
<dbReference type="KEGG" id="fcy:FRACYDRAFT_244496"/>
<dbReference type="InParanoid" id="A0A1E7F281"/>
<proteinExistence type="predicted"/>
<evidence type="ECO:0000313" key="2">
    <source>
        <dbReference type="EMBL" id="OEU12239.1"/>
    </source>
</evidence>
<gene>
    <name evidence="2" type="ORF">FRACYDRAFT_244496</name>
</gene>
<dbReference type="AlphaFoldDB" id="A0A1E7F281"/>
<dbReference type="Proteomes" id="UP000095751">
    <property type="component" value="Unassembled WGS sequence"/>
</dbReference>
<name>A0A1E7F281_9STRA</name>
<feature type="region of interest" description="Disordered" evidence="1">
    <location>
        <begin position="199"/>
        <end position="234"/>
    </location>
</feature>
<evidence type="ECO:0000313" key="3">
    <source>
        <dbReference type="Proteomes" id="UP000095751"/>
    </source>
</evidence>
<keyword evidence="3" id="KW-1185">Reference proteome</keyword>
<feature type="region of interest" description="Disordered" evidence="1">
    <location>
        <begin position="260"/>
        <end position="281"/>
    </location>
</feature>
<organism evidence="2 3">
    <name type="scientific">Fragilariopsis cylindrus CCMP1102</name>
    <dbReference type="NCBI Taxonomy" id="635003"/>
    <lineage>
        <taxon>Eukaryota</taxon>
        <taxon>Sar</taxon>
        <taxon>Stramenopiles</taxon>
        <taxon>Ochrophyta</taxon>
        <taxon>Bacillariophyta</taxon>
        <taxon>Bacillariophyceae</taxon>
        <taxon>Bacillariophycidae</taxon>
        <taxon>Bacillariales</taxon>
        <taxon>Bacillariaceae</taxon>
        <taxon>Fragilariopsis</taxon>
    </lineage>
</organism>
<protein>
    <recommendedName>
        <fullName evidence="4">RNI-like protein</fullName>
    </recommendedName>
</protein>
<evidence type="ECO:0008006" key="4">
    <source>
        <dbReference type="Google" id="ProtNLM"/>
    </source>
</evidence>
<sequence>MQVDTNSLIATTTTTTTTILQLHQQCIPDLSTLDQLKVLELEGKGIFPIRKGSENLYNLQERKISFMCYGQSCTFSNEIAHLPKLKKLDVLGCPYLVSCFGPSLADLIAPTLQELYMQWDLQYSYNVNIITNNNNNHDLLLSSWKFGNLKVLDLGKPRYYQNQLDGTSQLRLLRGLLSNCTKLETIRMDMRDMVDLLSYPEHKKEDNSSNDDDDNDDDDDEKKSNESNAVENQLRLRFYSNDSNVIENQHELEVSGRGRTTIHPHPHPHPHNIRGTRTTNERNTSTPFLVEVRLQDIRHLSKLQIVKLESCRLLEHVSQPSQEFSVLLTNDDGAETAATATGSTYNMNIPTKTIISEGKTTAAVTSVSTNANNNSQRQNFPTLRRLEFIRCLGFFRNESTTTTKKGDDGNDSSISSSLTSSRAMEKQTACVFCHSYLDLSKIRVLRLAQCNTELGNMEVSISCKNILPKCPQLEILDLSDGNIGMITNDNDDDKCRNPMVCPERDDDDKEIDKDDNSNGIIVDKTTKMMCSRTRNSINLQSLYLLVERFPLLGHTGKFNISFLGKLDESYSRLHDYHRLVHHLCLNRARTRITMGQNVPIGLWPIAIQKIQRVFDDYQSYELWGKNRKEEPDSLLRERGCNSLIRITSNIKANNQYNEYKRKVGNCGATSLLCSVARLWFKNRSI</sequence>
<evidence type="ECO:0000256" key="1">
    <source>
        <dbReference type="SAM" id="MobiDB-lite"/>
    </source>
</evidence>